<evidence type="ECO:0000256" key="1">
    <source>
        <dbReference type="ARBA" id="ARBA00022801"/>
    </source>
</evidence>
<evidence type="ECO:0000313" key="4">
    <source>
        <dbReference type="Proteomes" id="UP000184212"/>
    </source>
</evidence>
<dbReference type="SUPFAM" id="SSF53649">
    <property type="entry name" value="Alkaline phosphatase-like"/>
    <property type="match status" value="1"/>
</dbReference>
<reference evidence="3 4" key="1">
    <citation type="submission" date="2016-11" db="EMBL/GenBank/DDBJ databases">
        <authorList>
            <person name="Jaros S."/>
            <person name="Januszkiewicz K."/>
            <person name="Wedrychowicz H."/>
        </authorList>
    </citation>
    <scope>NUCLEOTIDE SEQUENCE [LARGE SCALE GENOMIC DNA]</scope>
    <source>
        <strain evidence="3 4">DSM 24574</strain>
    </source>
</reference>
<dbReference type="NCBIfam" id="TIGR03396">
    <property type="entry name" value="PC_PLC"/>
    <property type="match status" value="1"/>
</dbReference>
<dbReference type="InterPro" id="IPR017850">
    <property type="entry name" value="Alkaline_phosphatase_core_sf"/>
</dbReference>
<accession>A0A1M5KRN0</accession>
<dbReference type="InterPro" id="IPR008475">
    <property type="entry name" value="PLipase_C_C"/>
</dbReference>
<keyword evidence="4" id="KW-1185">Reference proteome</keyword>
<evidence type="ECO:0000313" key="3">
    <source>
        <dbReference type="EMBL" id="SHG55421.1"/>
    </source>
</evidence>
<proteinExistence type="predicted"/>
<organism evidence="3 4">
    <name type="scientific">Chryseolinea serpens</name>
    <dbReference type="NCBI Taxonomy" id="947013"/>
    <lineage>
        <taxon>Bacteria</taxon>
        <taxon>Pseudomonadati</taxon>
        <taxon>Bacteroidota</taxon>
        <taxon>Cytophagia</taxon>
        <taxon>Cytophagales</taxon>
        <taxon>Fulvivirgaceae</taxon>
        <taxon>Chryseolinea</taxon>
    </lineage>
</organism>
<gene>
    <name evidence="3" type="ORF">SAMN04488109_0801</name>
</gene>
<dbReference type="InterPro" id="IPR017767">
    <property type="entry name" value="PC-PLC"/>
</dbReference>
<dbReference type="AlphaFoldDB" id="A0A1M5KRN0"/>
<dbReference type="Gene3D" id="3.40.720.10">
    <property type="entry name" value="Alkaline Phosphatase, subunit A"/>
    <property type="match status" value="2"/>
</dbReference>
<dbReference type="NCBIfam" id="TIGR01409">
    <property type="entry name" value="TAT_signal_seq"/>
    <property type="match status" value="1"/>
</dbReference>
<dbReference type="PANTHER" id="PTHR31956">
    <property type="entry name" value="NON-SPECIFIC PHOSPHOLIPASE C4-RELATED"/>
    <property type="match status" value="1"/>
</dbReference>
<dbReference type="STRING" id="947013.SAMN04488109_0801"/>
<dbReference type="Pfam" id="PF04185">
    <property type="entry name" value="Phosphoesterase"/>
    <property type="match status" value="2"/>
</dbReference>
<dbReference type="PANTHER" id="PTHR31956:SF1">
    <property type="entry name" value="NON-SPECIFIC PHOSPHOLIPASE C1"/>
    <property type="match status" value="1"/>
</dbReference>
<dbReference type="Proteomes" id="UP000184212">
    <property type="component" value="Unassembled WGS sequence"/>
</dbReference>
<name>A0A1M5KRN0_9BACT</name>
<keyword evidence="1" id="KW-0378">Hydrolase</keyword>
<dbReference type="GO" id="GO:0034480">
    <property type="term" value="F:phosphatidylcholine phospholipase C activity"/>
    <property type="evidence" value="ECO:0007669"/>
    <property type="project" value="InterPro"/>
</dbReference>
<sequence>MVVIRRIALFLGTNTISPSFHMETRRDFLKKVAMLSAVAGTLPPSIQKAFAINPAPGTTYLDAEHIVILMQENRSFDHCYGTLQGVRGFEDPRTIRLPNGNKAWLQTNAAGETYAPFRLNIKDTKSTWMGSLPHSWTNQVDARNGGKYDQWLQAKPSGHKEYADMPLTMGHYTREDIPFYYALADAFTVCDQNFCSSLTGTTPNRLYLWTGTIREHAQAFARVRNEELDYDVPASWTTFPERLEDNGISWKIYQNEINVGVGFEGEQDDWLANFSDNPIEWFTQYHVKFHPAYIKHLPDAIEKITHDIAEAEKKLTGLSGDEAKKLSGQIAEGKQMLARYREDQKTLTPEAFAKIPEREKSLHRKAFTTNVGDPDYHTLEKVKYADGNEVREMQVPKGDVLHQFRADVKNGTLPTVSWLVAPTNFSDHPGAPWYGSWYLSESIDILTKNPEVWKKTIFILCYDENDGYYDHVPPFVPPHPTKPNTGKMSPGIDAATEYVTMTQELKHRPANDSRESSIGLGFRVPLVIASPWSRGGAVCSQVFDHTSILQFLEKFLSHKTGKKITETNITAWRRAVCGDLSSVFTPYNGENVTLPPFVDKESFLEGIHKAQFKGLPTGYQKLNAEEIEKINQSAASPYMPQQEKGMRLSRALPYQLYAQGKISVDKKSFGITLESRKEKFGEATAGAPFHVYAHGKTYHVRDYAVAAGKSVADTWPLTDFDKGHYHFQVYGPNGFYRVFAGDAQDPALEITVEYSKKGKDFTGNVDVMLVNKNTKSAYTVEIKDLSYAYGSQAKTVAAGGKATVVVELEKTYGWYDFGVIVKETPSFERRFAGRVETGVDGFTDPVIGR</sequence>
<feature type="domain" description="Bacterial phospholipase C C-terminal" evidence="2">
    <location>
        <begin position="755"/>
        <end position="834"/>
    </location>
</feature>
<dbReference type="GO" id="GO:0016042">
    <property type="term" value="P:lipid catabolic process"/>
    <property type="evidence" value="ECO:0007669"/>
    <property type="project" value="InterPro"/>
</dbReference>
<dbReference type="InterPro" id="IPR007312">
    <property type="entry name" value="Phosphoesterase"/>
</dbReference>
<dbReference type="InterPro" id="IPR019546">
    <property type="entry name" value="TAT_signal_bac_arc"/>
</dbReference>
<protein>
    <submittedName>
        <fullName evidence="3">Phospholipase C</fullName>
    </submittedName>
</protein>
<evidence type="ECO:0000259" key="2">
    <source>
        <dbReference type="Pfam" id="PF05506"/>
    </source>
</evidence>
<feature type="domain" description="Bacterial phospholipase C C-terminal" evidence="2">
    <location>
        <begin position="649"/>
        <end position="742"/>
    </location>
</feature>
<dbReference type="Pfam" id="PF05506">
    <property type="entry name" value="PLipase_C_C"/>
    <property type="match status" value="2"/>
</dbReference>
<dbReference type="EMBL" id="FQWQ01000001">
    <property type="protein sequence ID" value="SHG55421.1"/>
    <property type="molecule type" value="Genomic_DNA"/>
</dbReference>